<keyword evidence="1" id="KW-1133">Transmembrane helix</keyword>
<dbReference type="Proteomes" id="UP000478052">
    <property type="component" value="Unassembled WGS sequence"/>
</dbReference>
<dbReference type="EMBL" id="VUJU01000978">
    <property type="protein sequence ID" value="KAF0767386.1"/>
    <property type="molecule type" value="Genomic_DNA"/>
</dbReference>
<accession>A0A6G0ZAJ5</accession>
<evidence type="ECO:0000256" key="1">
    <source>
        <dbReference type="SAM" id="Phobius"/>
    </source>
</evidence>
<evidence type="ECO:0000313" key="2">
    <source>
        <dbReference type="EMBL" id="KAF0767386.1"/>
    </source>
</evidence>
<organism evidence="2 3">
    <name type="scientific">Aphis craccivora</name>
    <name type="common">Cowpea aphid</name>
    <dbReference type="NCBI Taxonomy" id="307492"/>
    <lineage>
        <taxon>Eukaryota</taxon>
        <taxon>Metazoa</taxon>
        <taxon>Ecdysozoa</taxon>
        <taxon>Arthropoda</taxon>
        <taxon>Hexapoda</taxon>
        <taxon>Insecta</taxon>
        <taxon>Pterygota</taxon>
        <taxon>Neoptera</taxon>
        <taxon>Paraneoptera</taxon>
        <taxon>Hemiptera</taxon>
        <taxon>Sternorrhyncha</taxon>
        <taxon>Aphidomorpha</taxon>
        <taxon>Aphidoidea</taxon>
        <taxon>Aphididae</taxon>
        <taxon>Aphidini</taxon>
        <taxon>Aphis</taxon>
        <taxon>Aphis</taxon>
    </lineage>
</organism>
<comment type="caution">
    <text evidence="2">The sequence shown here is derived from an EMBL/GenBank/DDBJ whole genome shotgun (WGS) entry which is preliminary data.</text>
</comment>
<proteinExistence type="predicted"/>
<keyword evidence="1" id="KW-0812">Transmembrane</keyword>
<keyword evidence="3" id="KW-1185">Reference proteome</keyword>
<reference evidence="2 3" key="1">
    <citation type="submission" date="2019-08" db="EMBL/GenBank/DDBJ databases">
        <title>Whole genome of Aphis craccivora.</title>
        <authorList>
            <person name="Voronova N.V."/>
            <person name="Shulinski R.S."/>
            <person name="Bandarenka Y.V."/>
            <person name="Zhorov D.G."/>
            <person name="Warner D."/>
        </authorList>
    </citation>
    <scope>NUCLEOTIDE SEQUENCE [LARGE SCALE GENOMIC DNA]</scope>
    <source>
        <strain evidence="2">180601</strain>
        <tissue evidence="2">Whole Body</tissue>
    </source>
</reference>
<evidence type="ECO:0000313" key="3">
    <source>
        <dbReference type="Proteomes" id="UP000478052"/>
    </source>
</evidence>
<protein>
    <submittedName>
        <fullName evidence="2">Uncharacterized protein</fullName>
    </submittedName>
</protein>
<feature type="transmembrane region" description="Helical" evidence="1">
    <location>
        <begin position="6"/>
        <end position="28"/>
    </location>
</feature>
<sequence>MNVLINNFTMMCVFYFIIIFFVSVTTFWSRKSASIFKLSPVSERKVNIVGTLGESKVKNFQ</sequence>
<dbReference type="AlphaFoldDB" id="A0A6G0ZAJ5"/>
<gene>
    <name evidence="2" type="ORF">FWK35_00007976</name>
</gene>
<keyword evidence="1" id="KW-0472">Membrane</keyword>
<name>A0A6G0ZAJ5_APHCR</name>